<dbReference type="PROSITE" id="PS50005">
    <property type="entry name" value="TPR"/>
    <property type="match status" value="3"/>
</dbReference>
<evidence type="ECO:0000259" key="5">
    <source>
        <dbReference type="PROSITE" id="PS50076"/>
    </source>
</evidence>
<evidence type="ECO:0000256" key="3">
    <source>
        <dbReference type="PROSITE-ProRule" id="PRU00339"/>
    </source>
</evidence>
<comment type="caution">
    <text evidence="6">The sequence shown here is derived from an EMBL/GenBank/DDBJ whole genome shotgun (WGS) entry which is preliminary data.</text>
</comment>
<keyword evidence="1" id="KW-0677">Repeat</keyword>
<dbReference type="Gene3D" id="1.25.40.10">
    <property type="entry name" value="Tetratricopeptide repeat domain"/>
    <property type="match status" value="1"/>
</dbReference>
<dbReference type="SMART" id="SM00271">
    <property type="entry name" value="DnaJ"/>
    <property type="match status" value="1"/>
</dbReference>
<evidence type="ECO:0000256" key="1">
    <source>
        <dbReference type="ARBA" id="ARBA00022737"/>
    </source>
</evidence>
<dbReference type="InterPro" id="IPR011990">
    <property type="entry name" value="TPR-like_helical_dom_sf"/>
</dbReference>
<dbReference type="GeneID" id="39981586"/>
<keyword evidence="4" id="KW-0175">Coiled coil</keyword>
<feature type="coiled-coil region" evidence="4">
    <location>
        <begin position="333"/>
        <end position="374"/>
    </location>
</feature>
<dbReference type="VEuPathDB" id="TriTrypDB:TM35_000024880"/>
<dbReference type="STRING" id="67003.A0A1X0P8B2"/>
<dbReference type="PROSITE" id="PS00636">
    <property type="entry name" value="DNAJ_1"/>
    <property type="match status" value="1"/>
</dbReference>
<organism evidence="6 7">
    <name type="scientific">Trypanosoma theileri</name>
    <dbReference type="NCBI Taxonomy" id="67003"/>
    <lineage>
        <taxon>Eukaryota</taxon>
        <taxon>Discoba</taxon>
        <taxon>Euglenozoa</taxon>
        <taxon>Kinetoplastea</taxon>
        <taxon>Metakinetoplastina</taxon>
        <taxon>Trypanosomatida</taxon>
        <taxon>Trypanosomatidae</taxon>
        <taxon>Trypanosoma</taxon>
    </lineage>
</organism>
<dbReference type="OrthoDB" id="249956at2759"/>
<proteinExistence type="predicted"/>
<dbReference type="PANTHER" id="PTHR45188:SF2">
    <property type="entry name" value="DNAJ HOMOLOG SUBFAMILY C MEMBER 7"/>
    <property type="match status" value="1"/>
</dbReference>
<dbReference type="InterPro" id="IPR018253">
    <property type="entry name" value="DnaJ_domain_CS"/>
</dbReference>
<protein>
    <submittedName>
        <fullName evidence="6">Putative TPR-repeat-containing chaperone protein DNAJ</fullName>
    </submittedName>
</protein>
<keyword evidence="2 3" id="KW-0802">TPR repeat</keyword>
<gene>
    <name evidence="6" type="ORF">TM35_000024880</name>
</gene>
<feature type="repeat" description="TPR" evidence="3">
    <location>
        <begin position="16"/>
        <end position="49"/>
    </location>
</feature>
<keyword evidence="7" id="KW-1185">Reference proteome</keyword>
<sequence>MSKAVQNEESESTLQGSELREEGNKAFKNGDFDAAIDLYTKAIEVNPQEVALFSNRSAAYIKKRSFSEAARDAEAAIAIDPTFAKAYFRLHNALCNLGRFDEAARRLLAGVKALEAASAPTEDIRHLRELHDGAVAAAKATETARRLLSERQPDAAAQALGPTAHAFPECAPVAFLLAEARAPRHPDEVTRALMPFALTHQSDPAYLYVRALASYYRGQDGFKTAQTILRQTLGLDPDNLKISALLKKIRVIESQKENGNSAFKEKRYKDAIEAYAAAIDMDPSNLRMVATLRGNQAAAKMELKEYSSALLDCDFAIANGMDSAKLYARRGRIQEALENYDDAVRDIQRAAEMDDSYSRELNRIKANAKRAKRKDYYKILGLSPNEGDESSIKRAYKKACLQWHPDKWANASEEERLHAEKMFKEVGEAFSILSDPKKKRMYDNGQLDNAVEGASEAQFSNFDAEMMNMMFGGGFGGFSFPRGAHQGGFGFSDAQSGFRQPGFTFRF</sequence>
<dbReference type="Pfam" id="PF00226">
    <property type="entry name" value="DnaJ"/>
    <property type="match status" value="1"/>
</dbReference>
<reference evidence="6 7" key="1">
    <citation type="submission" date="2017-03" db="EMBL/GenBank/DDBJ databases">
        <title>An alternative strategy for trypanosome survival in the mammalian bloodstream revealed through genome and transcriptome analysis of the ubiquitous bovine parasite Trypanosoma (Megatrypanum) theileri.</title>
        <authorList>
            <person name="Kelly S."/>
            <person name="Ivens A."/>
            <person name="Mott A."/>
            <person name="O'Neill E."/>
            <person name="Emms D."/>
            <person name="Macleod O."/>
            <person name="Voorheis P."/>
            <person name="Matthews J."/>
            <person name="Matthews K."/>
            <person name="Carrington M."/>
        </authorList>
    </citation>
    <scope>NUCLEOTIDE SEQUENCE [LARGE SCALE GENOMIC DNA]</scope>
    <source>
        <strain evidence="6">Edinburgh</strain>
    </source>
</reference>
<dbReference type="CDD" id="cd06257">
    <property type="entry name" value="DnaJ"/>
    <property type="match status" value="1"/>
</dbReference>
<dbReference type="Pfam" id="PF13181">
    <property type="entry name" value="TPR_8"/>
    <property type="match status" value="2"/>
</dbReference>
<dbReference type="SUPFAM" id="SSF46565">
    <property type="entry name" value="Chaperone J-domain"/>
    <property type="match status" value="1"/>
</dbReference>
<dbReference type="EMBL" id="NBCO01000002">
    <property type="protein sequence ID" value="ORC93162.1"/>
    <property type="molecule type" value="Genomic_DNA"/>
</dbReference>
<dbReference type="Pfam" id="PF13432">
    <property type="entry name" value="TPR_16"/>
    <property type="match status" value="1"/>
</dbReference>
<dbReference type="SUPFAM" id="SSF48452">
    <property type="entry name" value="TPR-like"/>
    <property type="match status" value="2"/>
</dbReference>
<dbReference type="Gene3D" id="1.10.287.110">
    <property type="entry name" value="DnaJ domain"/>
    <property type="match status" value="1"/>
</dbReference>
<name>A0A1X0P8B2_9TRYP</name>
<feature type="repeat" description="TPR" evidence="3">
    <location>
        <begin position="324"/>
        <end position="357"/>
    </location>
</feature>
<dbReference type="PROSITE" id="PS50076">
    <property type="entry name" value="DNAJ_2"/>
    <property type="match status" value="1"/>
</dbReference>
<feature type="domain" description="J" evidence="5">
    <location>
        <begin position="375"/>
        <end position="446"/>
    </location>
</feature>
<dbReference type="Proteomes" id="UP000192257">
    <property type="component" value="Unassembled WGS sequence"/>
</dbReference>
<dbReference type="AlphaFoldDB" id="A0A1X0P8B2"/>
<evidence type="ECO:0000313" key="6">
    <source>
        <dbReference type="EMBL" id="ORC93162.1"/>
    </source>
</evidence>
<dbReference type="PRINTS" id="PR00625">
    <property type="entry name" value="JDOMAIN"/>
</dbReference>
<feature type="repeat" description="TPR" evidence="3">
    <location>
        <begin position="252"/>
        <end position="285"/>
    </location>
</feature>
<dbReference type="InterPro" id="IPR001623">
    <property type="entry name" value="DnaJ_domain"/>
</dbReference>
<evidence type="ECO:0000313" key="7">
    <source>
        <dbReference type="Proteomes" id="UP000192257"/>
    </source>
</evidence>
<dbReference type="InterPro" id="IPR019734">
    <property type="entry name" value="TPR_rpt"/>
</dbReference>
<evidence type="ECO:0000256" key="4">
    <source>
        <dbReference type="SAM" id="Coils"/>
    </source>
</evidence>
<dbReference type="InterPro" id="IPR036869">
    <property type="entry name" value="J_dom_sf"/>
</dbReference>
<accession>A0A1X0P8B2</accession>
<dbReference type="PANTHER" id="PTHR45188">
    <property type="entry name" value="DNAJ PROTEIN P58IPK HOMOLOG"/>
    <property type="match status" value="1"/>
</dbReference>
<dbReference type="SMART" id="SM00028">
    <property type="entry name" value="TPR"/>
    <property type="match status" value="7"/>
</dbReference>
<evidence type="ECO:0000256" key="2">
    <source>
        <dbReference type="ARBA" id="ARBA00022803"/>
    </source>
</evidence>
<dbReference type="RefSeq" id="XP_028887228.1">
    <property type="nucleotide sequence ID" value="XM_029021806.1"/>
</dbReference>